<dbReference type="PANTHER" id="PTHR20982:SF3">
    <property type="entry name" value="MITOCHONDRIAL RIBOSOME RECYCLING FACTOR PSEUDO 1"/>
    <property type="match status" value="1"/>
</dbReference>
<evidence type="ECO:0000256" key="2">
    <source>
        <dbReference type="ARBA" id="ARBA00005912"/>
    </source>
</evidence>
<dbReference type="InterPro" id="IPR023584">
    <property type="entry name" value="Ribosome_recyc_fac_dom"/>
</dbReference>
<dbReference type="CDD" id="cd00520">
    <property type="entry name" value="RRF"/>
    <property type="match status" value="1"/>
</dbReference>
<dbReference type="PANTHER" id="PTHR20982">
    <property type="entry name" value="RIBOSOME RECYCLING FACTOR"/>
    <property type="match status" value="1"/>
</dbReference>
<name>A0A2W5Q0W4_9BACT</name>
<comment type="subcellular location">
    <subcellularLocation>
        <location evidence="1 6">Cytoplasm</location>
    </subcellularLocation>
</comment>
<dbReference type="NCBIfam" id="TIGR00496">
    <property type="entry name" value="frr"/>
    <property type="match status" value="1"/>
</dbReference>
<organism evidence="8 9">
    <name type="scientific">Micavibrio aeruginosavorus</name>
    <dbReference type="NCBI Taxonomy" id="349221"/>
    <lineage>
        <taxon>Bacteria</taxon>
        <taxon>Pseudomonadati</taxon>
        <taxon>Bdellovibrionota</taxon>
        <taxon>Bdellovibrionia</taxon>
        <taxon>Bdellovibrionales</taxon>
        <taxon>Pseudobdellovibrionaceae</taxon>
        <taxon>Micavibrio</taxon>
    </lineage>
</organism>
<evidence type="ECO:0000259" key="7">
    <source>
        <dbReference type="Pfam" id="PF01765"/>
    </source>
</evidence>
<dbReference type="HAMAP" id="MF_00040">
    <property type="entry name" value="RRF"/>
    <property type="match status" value="1"/>
</dbReference>
<dbReference type="FunFam" id="3.30.1360.40:FF:000001">
    <property type="entry name" value="Ribosome-recycling factor"/>
    <property type="match status" value="1"/>
</dbReference>
<reference evidence="8 9" key="1">
    <citation type="submission" date="2017-08" db="EMBL/GenBank/DDBJ databases">
        <title>Infants hospitalized years apart are colonized by the same room-sourced microbial strains.</title>
        <authorList>
            <person name="Brooks B."/>
            <person name="Olm M.R."/>
            <person name="Firek B.A."/>
            <person name="Baker R."/>
            <person name="Thomas B.C."/>
            <person name="Morowitz M.J."/>
            <person name="Banfield J.F."/>
        </authorList>
    </citation>
    <scope>NUCLEOTIDE SEQUENCE [LARGE SCALE GENOMIC DNA]</scope>
    <source>
        <strain evidence="8">S2_005_002_R2_29</strain>
    </source>
</reference>
<sequence length="183" mass="20522">MSYNKEDIKRRMEGAVDSLKHEFSGLRTGRASTAMLDTITVEVYGSRMPILQVGSISVPEPRLLTVQVWDTGSVKAVEKAIRDANLGLNPQADGNLVRVPVPELNQDRRKELVKVAGQYAESARVAVRNIRRDGMEALKKMKADGQSEDENKRSGEEVQKFTDEYVKKIDMLLSDKEKDIMTV</sequence>
<dbReference type="AlphaFoldDB" id="A0A2W5Q0W4"/>
<dbReference type="Pfam" id="PF01765">
    <property type="entry name" value="RRF"/>
    <property type="match status" value="1"/>
</dbReference>
<evidence type="ECO:0000256" key="1">
    <source>
        <dbReference type="ARBA" id="ARBA00004496"/>
    </source>
</evidence>
<protein>
    <recommendedName>
        <fullName evidence="6">Ribosome-recycling factor</fullName>
        <shortName evidence="6">RRF</shortName>
    </recommendedName>
    <alternativeName>
        <fullName evidence="6">Ribosome-releasing factor</fullName>
    </alternativeName>
</protein>
<dbReference type="Gene3D" id="1.10.132.20">
    <property type="entry name" value="Ribosome-recycling factor"/>
    <property type="match status" value="1"/>
</dbReference>
<comment type="caution">
    <text evidence="8">The sequence shown here is derived from an EMBL/GenBank/DDBJ whole genome shotgun (WGS) entry which is preliminary data.</text>
</comment>
<dbReference type="GO" id="GO:0005829">
    <property type="term" value="C:cytosol"/>
    <property type="evidence" value="ECO:0007669"/>
    <property type="project" value="GOC"/>
</dbReference>
<comment type="function">
    <text evidence="5 6">Responsible for the release of ribosomes from messenger RNA at the termination of protein biosynthesis. May increase the efficiency of translation by recycling ribosomes from one round of translation to another.</text>
</comment>
<dbReference type="Gene3D" id="3.30.1360.40">
    <property type="match status" value="1"/>
</dbReference>
<dbReference type="SUPFAM" id="SSF55194">
    <property type="entry name" value="Ribosome recycling factor, RRF"/>
    <property type="match status" value="1"/>
</dbReference>
<dbReference type="InterPro" id="IPR036191">
    <property type="entry name" value="RRF_sf"/>
</dbReference>
<gene>
    <name evidence="6" type="primary">frr</name>
    <name evidence="8" type="ORF">DI551_08965</name>
</gene>
<proteinExistence type="inferred from homology"/>
<dbReference type="GO" id="GO:0043023">
    <property type="term" value="F:ribosomal large subunit binding"/>
    <property type="evidence" value="ECO:0007669"/>
    <property type="project" value="TreeGrafter"/>
</dbReference>
<dbReference type="EMBL" id="QFQB01000070">
    <property type="protein sequence ID" value="PZQ44960.1"/>
    <property type="molecule type" value="Genomic_DNA"/>
</dbReference>
<keyword evidence="3 6" id="KW-0963">Cytoplasm</keyword>
<evidence type="ECO:0000256" key="5">
    <source>
        <dbReference type="ARBA" id="ARBA00025050"/>
    </source>
</evidence>
<evidence type="ECO:0000313" key="9">
    <source>
        <dbReference type="Proteomes" id="UP000249417"/>
    </source>
</evidence>
<accession>A0A2W5Q0W4</accession>
<keyword evidence="4 6" id="KW-0648">Protein biosynthesis</keyword>
<dbReference type="Proteomes" id="UP000249417">
    <property type="component" value="Unassembled WGS sequence"/>
</dbReference>
<comment type="similarity">
    <text evidence="2 6">Belongs to the RRF family.</text>
</comment>
<feature type="domain" description="Ribosome recycling factor" evidence="7">
    <location>
        <begin position="19"/>
        <end position="181"/>
    </location>
</feature>
<dbReference type="FunFam" id="1.10.132.20:FF:000001">
    <property type="entry name" value="Ribosome-recycling factor"/>
    <property type="match status" value="1"/>
</dbReference>
<evidence type="ECO:0000256" key="6">
    <source>
        <dbReference type="HAMAP-Rule" id="MF_00040"/>
    </source>
</evidence>
<evidence type="ECO:0000313" key="8">
    <source>
        <dbReference type="EMBL" id="PZQ44960.1"/>
    </source>
</evidence>
<dbReference type="GO" id="GO:0002184">
    <property type="term" value="P:cytoplasmic translational termination"/>
    <property type="evidence" value="ECO:0007669"/>
    <property type="project" value="TreeGrafter"/>
</dbReference>
<evidence type="ECO:0000256" key="3">
    <source>
        <dbReference type="ARBA" id="ARBA00022490"/>
    </source>
</evidence>
<dbReference type="InterPro" id="IPR002661">
    <property type="entry name" value="Ribosome_recyc_fac"/>
</dbReference>
<evidence type="ECO:0000256" key="4">
    <source>
        <dbReference type="ARBA" id="ARBA00022917"/>
    </source>
</evidence>